<evidence type="ECO:0008006" key="3">
    <source>
        <dbReference type="Google" id="ProtNLM"/>
    </source>
</evidence>
<reference evidence="1" key="1">
    <citation type="submission" date="2024-04" db="EMBL/GenBank/DDBJ databases">
        <authorList>
            <consortium name="Molecular Ecology Group"/>
        </authorList>
    </citation>
    <scope>NUCLEOTIDE SEQUENCE</scope>
</reference>
<keyword evidence="2" id="KW-1185">Reference proteome</keyword>
<name>A0AAV2NJX2_9HYME</name>
<dbReference type="PANTHER" id="PTHR31389:SF4">
    <property type="entry name" value="LD39211P"/>
    <property type="match status" value="1"/>
</dbReference>
<gene>
    <name evidence="1" type="ORF">LPLAT_LOCUS6442</name>
</gene>
<dbReference type="EMBL" id="OZ034825">
    <property type="protein sequence ID" value="CAL1680424.1"/>
    <property type="molecule type" value="Genomic_DNA"/>
</dbReference>
<protein>
    <recommendedName>
        <fullName evidence="3">Hexosyltransferase</fullName>
    </recommendedName>
</protein>
<organism evidence="1 2">
    <name type="scientific">Lasius platythorax</name>
    <dbReference type="NCBI Taxonomy" id="488582"/>
    <lineage>
        <taxon>Eukaryota</taxon>
        <taxon>Metazoa</taxon>
        <taxon>Ecdysozoa</taxon>
        <taxon>Arthropoda</taxon>
        <taxon>Hexapoda</taxon>
        <taxon>Insecta</taxon>
        <taxon>Pterygota</taxon>
        <taxon>Neoptera</taxon>
        <taxon>Endopterygota</taxon>
        <taxon>Hymenoptera</taxon>
        <taxon>Apocrita</taxon>
        <taxon>Aculeata</taxon>
        <taxon>Formicoidea</taxon>
        <taxon>Formicidae</taxon>
        <taxon>Formicinae</taxon>
        <taxon>Lasius</taxon>
        <taxon>Lasius</taxon>
    </lineage>
</organism>
<evidence type="ECO:0000313" key="2">
    <source>
        <dbReference type="Proteomes" id="UP001497644"/>
    </source>
</evidence>
<evidence type="ECO:0000313" key="1">
    <source>
        <dbReference type="EMBL" id="CAL1680424.1"/>
    </source>
</evidence>
<proteinExistence type="predicted"/>
<dbReference type="PANTHER" id="PTHR31389">
    <property type="entry name" value="LD39211P"/>
    <property type="match status" value="1"/>
</dbReference>
<dbReference type="AlphaFoldDB" id="A0AAV2NJX2"/>
<accession>A0AAV2NJX2</accession>
<sequence>MRIKGLLLLLICIAGSSIVFIAFSNQRPSIQTLVTETHKQLRSFQENLKDVEEKRLVTDSKYLALLGLDGQTSTTPVSLKPQNVTVVSLVRPGNEQYIYGFVRNISHFLPNNSIVIYSVGLNEDSLQSIRLACNSTRCNVIHFDLSPFPAHVEDDTLHVYRPLVIQTALNTLGSIIYMDSNVRLNSSDISKYLCPKSGILTWPTRHAISSLTHPKMESVMLPWVQCALTRDCISPIGAQSAGCRFNKKPQYRYSGCHAYDTSALNIVLGLHFNFDDTYYIHKERETYFNKIQPEEITEEYLMITRQNNATETNARNFISEH</sequence>
<dbReference type="Proteomes" id="UP001497644">
    <property type="component" value="Chromosome 2"/>
</dbReference>